<keyword evidence="2" id="KW-1185">Reference proteome</keyword>
<dbReference type="EMBL" id="NMUL01000010">
    <property type="protein sequence ID" value="OXM68487.1"/>
    <property type="molecule type" value="Genomic_DNA"/>
</dbReference>
<organism evidence="1 2">
    <name type="scientific">Amycolatopsis vastitatis</name>
    <dbReference type="NCBI Taxonomy" id="1905142"/>
    <lineage>
        <taxon>Bacteria</taxon>
        <taxon>Bacillati</taxon>
        <taxon>Actinomycetota</taxon>
        <taxon>Actinomycetes</taxon>
        <taxon>Pseudonocardiales</taxon>
        <taxon>Pseudonocardiaceae</taxon>
        <taxon>Amycolatopsis</taxon>
    </lineage>
</organism>
<evidence type="ECO:0000313" key="1">
    <source>
        <dbReference type="EMBL" id="OXM68487.1"/>
    </source>
</evidence>
<name>A0A229TB54_9PSEU</name>
<reference evidence="2" key="1">
    <citation type="submission" date="2017-07" db="EMBL/GenBank/DDBJ databases">
        <title>Comparative genome mining reveals phylogenetic distribution patterns of secondary metabolites in Amycolatopsis.</title>
        <authorList>
            <person name="Adamek M."/>
            <person name="Alanjary M."/>
            <person name="Sales-Ortells H."/>
            <person name="Goodfellow M."/>
            <person name="Bull A.T."/>
            <person name="Kalinowski J."/>
            <person name="Ziemert N."/>
        </authorList>
    </citation>
    <scope>NUCLEOTIDE SEQUENCE [LARGE SCALE GENOMIC DNA]</scope>
    <source>
        <strain evidence="2">H5</strain>
    </source>
</reference>
<gene>
    <name evidence="1" type="ORF">CF165_13345</name>
</gene>
<proteinExistence type="predicted"/>
<dbReference type="RefSeq" id="WP_093947809.1">
    <property type="nucleotide sequence ID" value="NZ_NMUL01000010.1"/>
</dbReference>
<evidence type="ECO:0000313" key="2">
    <source>
        <dbReference type="Proteomes" id="UP000215199"/>
    </source>
</evidence>
<comment type="caution">
    <text evidence="1">The sequence shown here is derived from an EMBL/GenBank/DDBJ whole genome shotgun (WGS) entry which is preliminary data.</text>
</comment>
<sequence>MNDQAFRFVALDEAAQLYGRGYRAAVREIATSADLRQRLEMSRRQAASRLPLPPDLRRAYEAQVPHSESAVRQGDFTLLQRHEGRFVPLVRQDLLGVPRLPAAPSVVLPSLLDPTACASGVLDAIREIPDPNAHLDLVDGSLVIFAPDMPTMPALMATLHEVGHYLYEVQSGRSVNLGFAHYVESEAAAMTFCRRGIRRYLELHPPYAADGLEAYQSAEMLLNHYFFLEEAGRLGFHSGHLPPMAMPYLRDNWMKQFGYQIVYAAASQLAVDHATDVLTARRPS</sequence>
<dbReference type="Proteomes" id="UP000215199">
    <property type="component" value="Unassembled WGS sequence"/>
</dbReference>
<protein>
    <submittedName>
        <fullName evidence="1">Uncharacterized protein</fullName>
    </submittedName>
</protein>
<dbReference type="AlphaFoldDB" id="A0A229TB54"/>
<accession>A0A229TB54</accession>